<proteinExistence type="predicted"/>
<evidence type="ECO:0000256" key="2">
    <source>
        <dbReference type="SAM" id="MobiDB-lite"/>
    </source>
</evidence>
<reference evidence="3" key="2">
    <citation type="journal article" date="2013" name="Biotechnol. Biofuels">
        <title>Mining for hemicellulases in the fungus-growing termite Pseudacanthotermes militaris using functional metagenomics.</title>
        <authorList>
            <person name="Bastien G."/>
            <person name="Arnal G."/>
            <person name="Bozonnet S."/>
            <person name="Laguerre S."/>
            <person name="Ferreira F."/>
            <person name="Faure R."/>
            <person name="Henrissat B."/>
            <person name="Lefevre F."/>
            <person name="Robe P."/>
            <person name="Bouchez O."/>
            <person name="Noirot C."/>
            <person name="Dumon C."/>
            <person name="O'Donohue M."/>
        </authorList>
    </citation>
    <scope>NUCLEOTIDE SEQUENCE</scope>
</reference>
<protein>
    <submittedName>
        <fullName evidence="3">Uncharacterized protein</fullName>
    </submittedName>
</protein>
<keyword evidence="1" id="KW-0378">Hydrolase</keyword>
<accession>S0DDJ0</accession>
<reference evidence="3" key="1">
    <citation type="submission" date="2012-10" db="EMBL/GenBank/DDBJ databases">
        <authorList>
            <person name="Sandrine L."/>
        </authorList>
    </citation>
    <scope>NUCLEOTIDE SEQUENCE</scope>
</reference>
<sequence length="278" mass="31854">MRFGVNIVKKALREQGVHVFEQSLSMLVPDSSQKALAVRIHSGPDRSPEGFSIQKNGDFVTLTGFGPIGAMYGLFDIAETIRLYGWGHVGATTQEPFHKKRGIKFNLPFQPYADGEIYDKNMVTVRDPRFWREYIEFLAQNRYNCLSLWCENPFEYMVDIPQYPDASAISTEERREYRKLFTKVFAYARALGIDVYIITWNLRISSGIARGLGLPEEMSLYNHHSRSIGMRQHSGVIRDYFKEAVKTLMQTYPDLTGIGTSNSEELTGTPEEREQWVA</sequence>
<dbReference type="EMBL" id="HF548279">
    <property type="protein sequence ID" value="CCO21022.1"/>
    <property type="molecule type" value="Genomic_DNA"/>
</dbReference>
<dbReference type="GO" id="GO:0016787">
    <property type="term" value="F:hydrolase activity"/>
    <property type="evidence" value="ECO:0007669"/>
    <property type="project" value="UniProtKB-KW"/>
</dbReference>
<evidence type="ECO:0000256" key="1">
    <source>
        <dbReference type="ARBA" id="ARBA00022801"/>
    </source>
</evidence>
<feature type="non-terminal residue" evidence="3">
    <location>
        <position position="278"/>
    </location>
</feature>
<evidence type="ECO:0000313" key="3">
    <source>
        <dbReference type="EMBL" id="CCO21022.1"/>
    </source>
</evidence>
<organism evidence="3">
    <name type="scientific">termite gut metagenome</name>
    <dbReference type="NCBI Taxonomy" id="433724"/>
    <lineage>
        <taxon>unclassified sequences</taxon>
        <taxon>metagenomes</taxon>
        <taxon>organismal metagenomes</taxon>
    </lineage>
</organism>
<dbReference type="InterPro" id="IPR029018">
    <property type="entry name" value="Hex-like_dom2"/>
</dbReference>
<feature type="region of interest" description="Disordered" evidence="2">
    <location>
        <begin position="259"/>
        <end position="278"/>
    </location>
</feature>
<name>S0DDJ0_9ZZZZ</name>
<dbReference type="SUPFAM" id="SSF55545">
    <property type="entry name" value="beta-N-acetylhexosaminidase-like domain"/>
    <property type="match status" value="1"/>
</dbReference>
<dbReference type="AlphaFoldDB" id="S0DDJ0"/>
<gene>
    <name evidence="3" type="ORF">BN138_210</name>
</gene>